<organism evidence="2 3">
    <name type="scientific">Pristionchus entomophagus</name>
    <dbReference type="NCBI Taxonomy" id="358040"/>
    <lineage>
        <taxon>Eukaryota</taxon>
        <taxon>Metazoa</taxon>
        <taxon>Ecdysozoa</taxon>
        <taxon>Nematoda</taxon>
        <taxon>Chromadorea</taxon>
        <taxon>Rhabditida</taxon>
        <taxon>Rhabditina</taxon>
        <taxon>Diplogasteromorpha</taxon>
        <taxon>Diplogasteroidea</taxon>
        <taxon>Neodiplogasteridae</taxon>
        <taxon>Pristionchus</taxon>
    </lineage>
</organism>
<dbReference type="GO" id="GO:0016298">
    <property type="term" value="F:lipase activity"/>
    <property type="evidence" value="ECO:0007669"/>
    <property type="project" value="TreeGrafter"/>
</dbReference>
<sequence length="323" mass="34305">IVVLAALVVAAAASAHGPFSQDFVNFLEKNPERNEYALSAFKEYGTAGTFGGRSTKDSKITEQPVLFVHGNSDSALHHSDMASGWTKSVEHFKERGYSGAELYGLTYGTRDINLSLQSTITCRNLLGLRRFIEAILEYTEAEQIDIVAHSMGVTLARKAIQGGQIHLSGESCDLDESLSEKVDALVAISGANYGMCMCLMAGIAGTPACGQVGYAPGSCGHRDASLTACAEDTAECEGEADYAGVLRAVNADDEQEADFIASLWSNGKGVLTSNPSDDAILGKGNMVWGKKTSAVPAAISPTPIKRWTISRPRIRRCVISTAS</sequence>
<dbReference type="Proteomes" id="UP001432027">
    <property type="component" value="Unassembled WGS sequence"/>
</dbReference>
<dbReference type="PANTHER" id="PTHR32015">
    <property type="entry name" value="FASTING INDUCED LIPASE"/>
    <property type="match status" value="1"/>
</dbReference>
<evidence type="ECO:0008006" key="4">
    <source>
        <dbReference type="Google" id="ProtNLM"/>
    </source>
</evidence>
<feature type="chain" id="PRO_5043764332" description="Lipase" evidence="1">
    <location>
        <begin position="16"/>
        <end position="323"/>
    </location>
</feature>
<protein>
    <recommendedName>
        <fullName evidence="4">Lipase</fullName>
    </recommendedName>
</protein>
<feature type="non-terminal residue" evidence="2">
    <location>
        <position position="1"/>
    </location>
</feature>
<dbReference type="GO" id="GO:0016042">
    <property type="term" value="P:lipid catabolic process"/>
    <property type="evidence" value="ECO:0007669"/>
    <property type="project" value="InterPro"/>
</dbReference>
<dbReference type="Gene3D" id="3.40.50.1820">
    <property type="entry name" value="alpha/beta hydrolase"/>
    <property type="match status" value="1"/>
</dbReference>
<accession>A0AAV5TIA0</accession>
<gene>
    <name evidence="2" type="ORF">PENTCL1PPCAC_16265</name>
</gene>
<dbReference type="FunFam" id="3.40.50.1820:FF:000191">
    <property type="entry name" value="LIPaSe related"/>
    <property type="match status" value="1"/>
</dbReference>
<dbReference type="Pfam" id="PF01674">
    <property type="entry name" value="Lipase_2"/>
    <property type="match status" value="1"/>
</dbReference>
<reference evidence="2" key="1">
    <citation type="submission" date="2023-10" db="EMBL/GenBank/DDBJ databases">
        <title>Genome assembly of Pristionchus species.</title>
        <authorList>
            <person name="Yoshida K."/>
            <person name="Sommer R.J."/>
        </authorList>
    </citation>
    <scope>NUCLEOTIDE SEQUENCE</scope>
    <source>
        <strain evidence="2">RS0144</strain>
    </source>
</reference>
<dbReference type="PANTHER" id="PTHR32015:SF9">
    <property type="entry name" value="LIPASE RELATED-RELATED"/>
    <property type="match status" value="1"/>
</dbReference>
<dbReference type="SUPFAM" id="SSF53474">
    <property type="entry name" value="alpha/beta-Hydrolases"/>
    <property type="match status" value="1"/>
</dbReference>
<keyword evidence="3" id="KW-1185">Reference proteome</keyword>
<dbReference type="InterPro" id="IPR002918">
    <property type="entry name" value="Lipase_EstA/Esterase_EstB"/>
</dbReference>
<evidence type="ECO:0000256" key="1">
    <source>
        <dbReference type="SAM" id="SignalP"/>
    </source>
</evidence>
<dbReference type="InterPro" id="IPR029058">
    <property type="entry name" value="AB_hydrolase_fold"/>
</dbReference>
<proteinExistence type="predicted"/>
<evidence type="ECO:0000313" key="2">
    <source>
        <dbReference type="EMBL" id="GMS94090.1"/>
    </source>
</evidence>
<dbReference type="EMBL" id="BTSX01000004">
    <property type="protein sequence ID" value="GMS94090.1"/>
    <property type="molecule type" value="Genomic_DNA"/>
</dbReference>
<keyword evidence="1" id="KW-0732">Signal</keyword>
<feature type="signal peptide" evidence="1">
    <location>
        <begin position="1"/>
        <end position="15"/>
    </location>
</feature>
<dbReference type="AlphaFoldDB" id="A0AAV5TIA0"/>
<comment type="caution">
    <text evidence="2">The sequence shown here is derived from an EMBL/GenBank/DDBJ whole genome shotgun (WGS) entry which is preliminary data.</text>
</comment>
<evidence type="ECO:0000313" key="3">
    <source>
        <dbReference type="Proteomes" id="UP001432027"/>
    </source>
</evidence>
<name>A0AAV5TIA0_9BILA</name>